<feature type="compositionally biased region" description="Basic and acidic residues" evidence="1">
    <location>
        <begin position="94"/>
        <end position="126"/>
    </location>
</feature>
<dbReference type="Proteomes" id="UP000023152">
    <property type="component" value="Unassembled WGS sequence"/>
</dbReference>
<organism evidence="3 4">
    <name type="scientific">Reticulomyxa filosa</name>
    <dbReference type="NCBI Taxonomy" id="46433"/>
    <lineage>
        <taxon>Eukaryota</taxon>
        <taxon>Sar</taxon>
        <taxon>Rhizaria</taxon>
        <taxon>Retaria</taxon>
        <taxon>Foraminifera</taxon>
        <taxon>Monothalamids</taxon>
        <taxon>Reticulomyxidae</taxon>
        <taxon>Reticulomyxa</taxon>
    </lineage>
</organism>
<keyword evidence="4" id="KW-1185">Reference proteome</keyword>
<sequence>MKNGSCCFLLLRLRSCAQSQKRKECSECGTKYRSKDIKENACINSIIKKFHTLSAAVGRASVLFKMDAHNNKNASIYNSQTYEQVLDYYNNHDNDENMREAHENNDVENEENKQNIKEREKEKEDEKLFDEDNSSNNNPFPNEPFKKRRLKRTISSQSSSGSSISGEVWYSTYKKRYTNSFVDKRENLYTNI</sequence>
<keyword evidence="2" id="KW-0732">Signal</keyword>
<feature type="compositionally biased region" description="Low complexity" evidence="1">
    <location>
        <begin position="154"/>
        <end position="165"/>
    </location>
</feature>
<accession>X6NG96</accession>
<evidence type="ECO:0000256" key="2">
    <source>
        <dbReference type="SAM" id="SignalP"/>
    </source>
</evidence>
<dbReference type="EMBL" id="ASPP01009279">
    <property type="protein sequence ID" value="ETO24357.1"/>
    <property type="molecule type" value="Genomic_DNA"/>
</dbReference>
<protein>
    <submittedName>
        <fullName evidence="3">Uncharacterized protein</fullName>
    </submittedName>
</protein>
<proteinExistence type="predicted"/>
<gene>
    <name evidence="3" type="ORF">RFI_12801</name>
</gene>
<feature type="region of interest" description="Disordered" evidence="1">
    <location>
        <begin position="94"/>
        <end position="165"/>
    </location>
</feature>
<dbReference type="AlphaFoldDB" id="X6NG96"/>
<feature type="signal peptide" evidence="2">
    <location>
        <begin position="1"/>
        <end position="19"/>
    </location>
</feature>
<evidence type="ECO:0000256" key="1">
    <source>
        <dbReference type="SAM" id="MobiDB-lite"/>
    </source>
</evidence>
<evidence type="ECO:0000313" key="4">
    <source>
        <dbReference type="Proteomes" id="UP000023152"/>
    </source>
</evidence>
<name>X6NG96_RETFI</name>
<feature type="chain" id="PRO_5004975885" evidence="2">
    <location>
        <begin position="20"/>
        <end position="192"/>
    </location>
</feature>
<reference evidence="3 4" key="1">
    <citation type="journal article" date="2013" name="Curr. Biol.">
        <title>The Genome of the Foraminiferan Reticulomyxa filosa.</title>
        <authorList>
            <person name="Glockner G."/>
            <person name="Hulsmann N."/>
            <person name="Schleicher M."/>
            <person name="Noegel A.A."/>
            <person name="Eichinger L."/>
            <person name="Gallinger C."/>
            <person name="Pawlowski J."/>
            <person name="Sierra R."/>
            <person name="Euteneuer U."/>
            <person name="Pillet L."/>
            <person name="Moustafa A."/>
            <person name="Platzer M."/>
            <person name="Groth M."/>
            <person name="Szafranski K."/>
            <person name="Schliwa M."/>
        </authorList>
    </citation>
    <scope>NUCLEOTIDE SEQUENCE [LARGE SCALE GENOMIC DNA]</scope>
</reference>
<comment type="caution">
    <text evidence="3">The sequence shown here is derived from an EMBL/GenBank/DDBJ whole genome shotgun (WGS) entry which is preliminary data.</text>
</comment>
<evidence type="ECO:0000313" key="3">
    <source>
        <dbReference type="EMBL" id="ETO24357.1"/>
    </source>
</evidence>